<dbReference type="OrthoDB" id="1682379at2"/>
<feature type="chain" id="PRO_5011665087" evidence="2">
    <location>
        <begin position="20"/>
        <end position="959"/>
    </location>
</feature>
<keyword evidence="5" id="KW-1185">Reference proteome</keyword>
<reference evidence="4 5" key="1">
    <citation type="submission" date="2016-10" db="EMBL/GenBank/DDBJ databases">
        <authorList>
            <person name="de Groot N.N."/>
        </authorList>
    </citation>
    <scope>NUCLEOTIDE SEQUENCE [LARGE SCALE GENOMIC DNA]</scope>
    <source>
        <strain evidence="5">E92,LMG 26720,CCM 7988</strain>
    </source>
</reference>
<organism evidence="4 5">
    <name type="scientific">Pseudarcicella hirudinis</name>
    <dbReference type="NCBI Taxonomy" id="1079859"/>
    <lineage>
        <taxon>Bacteria</taxon>
        <taxon>Pseudomonadati</taxon>
        <taxon>Bacteroidota</taxon>
        <taxon>Cytophagia</taxon>
        <taxon>Cytophagales</taxon>
        <taxon>Flectobacillaceae</taxon>
        <taxon>Pseudarcicella</taxon>
    </lineage>
</organism>
<dbReference type="STRING" id="1079859.SAMN04515674_105372"/>
<dbReference type="Gene3D" id="2.60.40.1120">
    <property type="entry name" value="Carboxypeptidase-like, regulatory domain"/>
    <property type="match status" value="1"/>
</dbReference>
<feature type="compositionally biased region" description="Basic and acidic residues" evidence="1">
    <location>
        <begin position="943"/>
        <end position="952"/>
    </location>
</feature>
<dbReference type="Pfam" id="PF13715">
    <property type="entry name" value="CarbopepD_reg_2"/>
    <property type="match status" value="1"/>
</dbReference>
<dbReference type="Proteomes" id="UP000199306">
    <property type="component" value="Unassembled WGS sequence"/>
</dbReference>
<evidence type="ECO:0000259" key="3">
    <source>
        <dbReference type="Pfam" id="PF14905"/>
    </source>
</evidence>
<gene>
    <name evidence="4" type="ORF">SAMN04515674_105372</name>
</gene>
<protein>
    <submittedName>
        <fullName evidence="4">Outer membrane receptor proteins, mostly Fe transport</fullName>
    </submittedName>
</protein>
<dbReference type="InterPro" id="IPR008969">
    <property type="entry name" value="CarboxyPept-like_regulatory"/>
</dbReference>
<dbReference type="AlphaFoldDB" id="A0A1I5T517"/>
<feature type="region of interest" description="Disordered" evidence="1">
    <location>
        <begin position="284"/>
        <end position="309"/>
    </location>
</feature>
<dbReference type="EMBL" id="FOXH01000005">
    <property type="protein sequence ID" value="SFP78058.1"/>
    <property type="molecule type" value="Genomic_DNA"/>
</dbReference>
<keyword evidence="4" id="KW-0675">Receptor</keyword>
<dbReference type="SUPFAM" id="SSF56935">
    <property type="entry name" value="Porins"/>
    <property type="match status" value="1"/>
</dbReference>
<dbReference type="InterPro" id="IPR041700">
    <property type="entry name" value="OMP_b-brl_3"/>
</dbReference>
<feature type="region of interest" description="Disordered" evidence="1">
    <location>
        <begin position="931"/>
        <end position="959"/>
    </location>
</feature>
<evidence type="ECO:0000313" key="4">
    <source>
        <dbReference type="EMBL" id="SFP78058.1"/>
    </source>
</evidence>
<proteinExistence type="predicted"/>
<feature type="domain" description="Outer membrane protein beta-barrel" evidence="3">
    <location>
        <begin position="452"/>
        <end position="920"/>
    </location>
</feature>
<evidence type="ECO:0000256" key="2">
    <source>
        <dbReference type="SAM" id="SignalP"/>
    </source>
</evidence>
<name>A0A1I5T517_9BACT</name>
<evidence type="ECO:0000313" key="5">
    <source>
        <dbReference type="Proteomes" id="UP000199306"/>
    </source>
</evidence>
<accession>A0A1I5T517</accession>
<dbReference type="SUPFAM" id="SSF49464">
    <property type="entry name" value="Carboxypeptidase regulatory domain-like"/>
    <property type="match status" value="1"/>
</dbReference>
<feature type="compositionally biased region" description="Gly residues" evidence="1">
    <location>
        <begin position="287"/>
        <end position="307"/>
    </location>
</feature>
<dbReference type="Pfam" id="PF14905">
    <property type="entry name" value="OMP_b-brl_3"/>
    <property type="match status" value="1"/>
</dbReference>
<dbReference type="RefSeq" id="WP_092017031.1">
    <property type="nucleotide sequence ID" value="NZ_FOXH01000005.1"/>
</dbReference>
<keyword evidence="2" id="KW-0732">Signal</keyword>
<feature type="signal peptide" evidence="2">
    <location>
        <begin position="1"/>
        <end position="19"/>
    </location>
</feature>
<evidence type="ECO:0000256" key="1">
    <source>
        <dbReference type="SAM" id="MobiDB-lite"/>
    </source>
</evidence>
<sequence length="959" mass="106295">MKNLQFLLMFLFISSSVFAQSNQLSGKITDGKNEALIGVNIILTSVADAKIKHFAVTDTSGNFKFAKLNPEKYTLKATYVGFDDLTQDISITLEDQNLGVIQMFEKSNVLQEVQVKAKVAAAIQKGDTLQYNADAFKVNKDAQAEDLLKKMPGITVDNGSVTAHGETVKEILVDGKPFFGDDPTIAMKNLPAEVIDKIEVFDKQSDQSQFTGFNDGNTSKTINIITRADKRNGKFGKIYGGYGTNDTYSAGGNINLFNKDRRISIVGMSNNINQQNFSSQDLLGISSSGGGGGGGGRGGGGPGGGGNASNNFLVGQQSGINKTNSYGINYSDNWGKKLTVRGSYFFNNSSNTTEKSSQREYFLSTGTNQFYRDSTLSTSMNTNHRFNFRFEYTIDPKNSILFTPRLSFQTNNSNSSTQSRTLLGTVLQNTSNNQTQSNNSGYSFSQNLLLRHKFDKKGRTLAFNFGTDINNKDSQSDLMSKNEFFGKTQSVQLINQRTTGKTDSYQLTGNLTYTEPVTDKSMLQLSYNIGYSNNQSSRLVNKINSASQEYDQLDSLLSNKFDNDYVTQRFGVGYNIMGGQKLRLVTNLSFQKADLSGQQLFPINNETNRTFNNIIPMLIFDYKISDDKKFHLIYRASTNAPSISQLQNVINNSNPLVLTTGNPNLQQEYSHSLSARYSITTPAKAQSFVALLSANYTLSPIGNSTLIADKPITLPGGVVLGQGGQLIRPVNFDNSVTARGFVTYGTPLSFIKTNLNLNSSVNYSRSPGLINDQVNFSNNYTFSQGIVLASNVSEKVDFTLSYNFNYNKVENTIQSKLNNNYYYQTASAKFNWIFGKGFVFQTDLNQQTYTGLADSFNQKFTLWNAAFGKKFLKKQAGELKISVFDLLNQNSSITRNLTETYLEDVRSLVLRRYFMLTFTYSLRAFGLGGNSERNRNNPPMDGGGERRFDRQGPGRMGNF</sequence>